<dbReference type="EMBL" id="LT629973">
    <property type="protein sequence ID" value="SEH69708.1"/>
    <property type="molecule type" value="Genomic_DNA"/>
</dbReference>
<dbReference type="InterPro" id="IPR000620">
    <property type="entry name" value="EamA_dom"/>
</dbReference>
<feature type="domain" description="EamA" evidence="7">
    <location>
        <begin position="7"/>
        <end position="141"/>
    </location>
</feature>
<dbReference type="RefSeq" id="WP_067772027.1">
    <property type="nucleotide sequence ID" value="NZ_LIGX01000002.1"/>
</dbReference>
<dbReference type="PANTHER" id="PTHR32322:SF18">
    <property type="entry name" value="S-ADENOSYLMETHIONINE_S-ADENOSYLHOMOCYSTEINE TRANSPORTER"/>
    <property type="match status" value="1"/>
</dbReference>
<dbReference type="AlphaFoldDB" id="A0A1H6KE24"/>
<feature type="transmembrane region" description="Helical" evidence="6">
    <location>
        <begin position="248"/>
        <end position="266"/>
    </location>
</feature>
<dbReference type="STRING" id="1679444.PYTT_0052"/>
<dbReference type="InterPro" id="IPR050638">
    <property type="entry name" value="AA-Vitamin_Transporters"/>
</dbReference>
<feature type="transmembrane region" description="Helical" evidence="6">
    <location>
        <begin position="272"/>
        <end position="290"/>
    </location>
</feature>
<feature type="transmembrane region" description="Helical" evidence="6">
    <location>
        <begin position="153"/>
        <end position="173"/>
    </location>
</feature>
<protein>
    <submittedName>
        <fullName evidence="8">Eama domain</fullName>
    </submittedName>
</protein>
<evidence type="ECO:0000256" key="6">
    <source>
        <dbReference type="SAM" id="Phobius"/>
    </source>
</evidence>
<dbReference type="InterPro" id="IPR037185">
    <property type="entry name" value="EmrE-like"/>
</dbReference>
<evidence type="ECO:0000313" key="9">
    <source>
        <dbReference type="Proteomes" id="UP000176204"/>
    </source>
</evidence>
<keyword evidence="5 6" id="KW-0472">Membrane</keyword>
<feature type="transmembrane region" description="Helical" evidence="6">
    <location>
        <begin position="185"/>
        <end position="207"/>
    </location>
</feature>
<feature type="transmembrane region" description="Helical" evidence="6">
    <location>
        <begin position="38"/>
        <end position="59"/>
    </location>
</feature>
<accession>A0A1H6KE24</accession>
<evidence type="ECO:0000256" key="3">
    <source>
        <dbReference type="ARBA" id="ARBA00022692"/>
    </source>
</evidence>
<keyword evidence="2" id="KW-1003">Cell membrane</keyword>
<evidence type="ECO:0000313" key="8">
    <source>
        <dbReference type="EMBL" id="SEH69708.1"/>
    </source>
</evidence>
<evidence type="ECO:0000256" key="5">
    <source>
        <dbReference type="ARBA" id="ARBA00023136"/>
    </source>
</evidence>
<feature type="domain" description="EamA" evidence="7">
    <location>
        <begin position="154"/>
        <end position="290"/>
    </location>
</feature>
<dbReference type="PANTHER" id="PTHR32322">
    <property type="entry name" value="INNER MEMBRANE TRANSPORTER"/>
    <property type="match status" value="1"/>
</dbReference>
<evidence type="ECO:0000259" key="7">
    <source>
        <dbReference type="Pfam" id="PF00892"/>
    </source>
</evidence>
<keyword evidence="3 6" id="KW-0812">Transmembrane</keyword>
<keyword evidence="4 6" id="KW-1133">Transmembrane helix</keyword>
<dbReference type="KEGG" id="agl:PYTT_0052"/>
<feature type="transmembrane region" description="Helical" evidence="6">
    <location>
        <begin position="99"/>
        <end position="118"/>
    </location>
</feature>
<dbReference type="Pfam" id="PF00892">
    <property type="entry name" value="EamA"/>
    <property type="match status" value="2"/>
</dbReference>
<organism evidence="8 9">
    <name type="scientific">Akkermansia glycaniphila</name>
    <dbReference type="NCBI Taxonomy" id="1679444"/>
    <lineage>
        <taxon>Bacteria</taxon>
        <taxon>Pseudomonadati</taxon>
        <taxon>Verrucomicrobiota</taxon>
        <taxon>Verrucomicrobiia</taxon>
        <taxon>Verrucomicrobiales</taxon>
        <taxon>Akkermansiaceae</taxon>
        <taxon>Akkermansia</taxon>
    </lineage>
</organism>
<evidence type="ECO:0000256" key="4">
    <source>
        <dbReference type="ARBA" id="ARBA00022989"/>
    </source>
</evidence>
<evidence type="ECO:0000256" key="2">
    <source>
        <dbReference type="ARBA" id="ARBA00022475"/>
    </source>
</evidence>
<name>A0A1H6KE24_9BACT</name>
<comment type="subcellular location">
    <subcellularLocation>
        <location evidence="1">Cell membrane</location>
        <topology evidence="1">Multi-pass membrane protein</topology>
    </subcellularLocation>
</comment>
<evidence type="ECO:0000256" key="1">
    <source>
        <dbReference type="ARBA" id="ARBA00004651"/>
    </source>
</evidence>
<dbReference type="OrthoDB" id="199131at2"/>
<proteinExistence type="predicted"/>
<dbReference type="Proteomes" id="UP000176204">
    <property type="component" value="Chromosome I"/>
</dbReference>
<feature type="transmembrane region" description="Helical" evidence="6">
    <location>
        <begin position="71"/>
        <end position="93"/>
    </location>
</feature>
<reference evidence="9" key="1">
    <citation type="submission" date="2016-09" db="EMBL/GenBank/DDBJ databases">
        <authorList>
            <person name="Koehorst J."/>
        </authorList>
    </citation>
    <scope>NUCLEOTIDE SEQUENCE [LARGE SCALE GENOMIC DNA]</scope>
</reference>
<feature type="transmembrane region" description="Helical" evidence="6">
    <location>
        <begin position="127"/>
        <end position="147"/>
    </location>
</feature>
<gene>
    <name evidence="8" type="ORF">PYTT_0052</name>
</gene>
<dbReference type="SUPFAM" id="SSF103481">
    <property type="entry name" value="Multidrug resistance efflux transporter EmrE"/>
    <property type="match status" value="2"/>
</dbReference>
<dbReference type="GO" id="GO:0005886">
    <property type="term" value="C:plasma membrane"/>
    <property type="evidence" value="ECO:0007669"/>
    <property type="project" value="UniProtKB-SubCell"/>
</dbReference>
<keyword evidence="9" id="KW-1185">Reference proteome</keyword>
<feature type="transmembrane region" description="Helical" evidence="6">
    <location>
        <begin position="213"/>
        <end position="236"/>
    </location>
</feature>
<sequence>MYSSVIKGHAAMAAAAVMWGFMPPVCKLVVQGGEVSALSLAAMRIGGACVLFWLVSLLTKRERVRREDLKWLFLAALCGVVLNQGMFTCGMGLTSPADAAIMATTAPIVTMIMSAMYLKERVTGRKVAGIMSSASGALLLVLGSAQASSSGNVWGDLLCLASQVSVSFYFVFFKGLISRYSPVTLMKWMFLFAALCSLPPMAGELAAIPFGELGWECLAGIGYVVGCATFVCYLLMPIAQRALRPTAVCMYNYVQPVIATLAGVAWGLEAFGWWKAAAVSLIFAGVSLVVKGNARGRVTASLRADKAGSVRRSMRLAYVRRLRALRRMARGLWSR</sequence>